<evidence type="ECO:0000256" key="2">
    <source>
        <dbReference type="SAM" id="Phobius"/>
    </source>
</evidence>
<proteinExistence type="predicted"/>
<dbReference type="EMBL" id="FCOR01000002">
    <property type="protein sequence ID" value="CVK15501.1"/>
    <property type="molecule type" value="Genomic_DNA"/>
</dbReference>
<sequence>MNKKILFWVFLITGIIWILGAGYWYIWIENLDLIKLNLSSNDPNTKAFLKAVSVVFIPLLITALLFYFIGLLFGKKEGKYFTEIEKENEQLKNEIATHIDKIETMKVLYTGGKIRRRKLNTIESFSPIYAKEKEEEKEDNDNKINALIKKDDLKVIEGIGERIEFFLNESGIYTWEQLSQQSVESLKNILELYEGASYRIHTPNNWPQLAELAAKGKWNDFHALQKLI</sequence>
<feature type="coiled-coil region" evidence="1">
    <location>
        <begin position="81"/>
        <end position="150"/>
    </location>
</feature>
<evidence type="ECO:0008006" key="5">
    <source>
        <dbReference type="Google" id="ProtNLM"/>
    </source>
</evidence>
<keyword evidence="2" id="KW-0812">Transmembrane</keyword>
<keyword evidence="2" id="KW-1133">Transmembrane helix</keyword>
<keyword evidence="1" id="KW-0175">Coiled coil</keyword>
<reference evidence="3 4" key="1">
    <citation type="submission" date="2016-01" db="EMBL/GenBank/DDBJ databases">
        <authorList>
            <person name="McClelland M."/>
            <person name="Jain A."/>
            <person name="Saraogi P."/>
            <person name="Mendelson R."/>
            <person name="Westerman R."/>
            <person name="SanMiguel P."/>
            <person name="Csonka L."/>
        </authorList>
    </citation>
    <scope>NUCLEOTIDE SEQUENCE [LARGE SCALE GENOMIC DNA]</scope>
    <source>
        <strain evidence="3 4">R-53146</strain>
    </source>
</reference>
<protein>
    <recommendedName>
        <fullName evidence="5">Helix-hairpin-helix domain-containing protein</fullName>
    </recommendedName>
</protein>
<feature type="transmembrane region" description="Helical" evidence="2">
    <location>
        <begin position="5"/>
        <end position="27"/>
    </location>
</feature>
<evidence type="ECO:0000313" key="3">
    <source>
        <dbReference type="EMBL" id="CVK15501.1"/>
    </source>
</evidence>
<dbReference type="Proteomes" id="UP000182761">
    <property type="component" value="Unassembled WGS sequence"/>
</dbReference>
<dbReference type="OrthoDB" id="1493222at2"/>
<dbReference type="AlphaFoldDB" id="A0A0X3AM81"/>
<accession>A0A0X3AM81</accession>
<name>A0A0X3AM81_9FLAO</name>
<evidence type="ECO:0000313" key="4">
    <source>
        <dbReference type="Proteomes" id="UP000182761"/>
    </source>
</evidence>
<dbReference type="RefSeq" id="WP_055424735.1">
    <property type="nucleotide sequence ID" value="NZ_FCOR01000002.1"/>
</dbReference>
<feature type="transmembrane region" description="Helical" evidence="2">
    <location>
        <begin position="47"/>
        <end position="73"/>
    </location>
</feature>
<keyword evidence="2" id="KW-0472">Membrane</keyword>
<evidence type="ECO:0000256" key="1">
    <source>
        <dbReference type="SAM" id="Coils"/>
    </source>
</evidence>
<dbReference type="STRING" id="1586267.GCA_001418685_00324"/>
<keyword evidence="4" id="KW-1185">Reference proteome</keyword>
<gene>
    <name evidence="3" type="ORF">Ga0061079_10246</name>
</gene>
<organism evidence="3 4">
    <name type="scientific">Apibacter mensalis</name>
    <dbReference type="NCBI Taxonomy" id="1586267"/>
    <lineage>
        <taxon>Bacteria</taxon>
        <taxon>Pseudomonadati</taxon>
        <taxon>Bacteroidota</taxon>
        <taxon>Flavobacteriia</taxon>
        <taxon>Flavobacteriales</taxon>
        <taxon>Weeksellaceae</taxon>
        <taxon>Apibacter</taxon>
    </lineage>
</organism>